<evidence type="ECO:0008006" key="6">
    <source>
        <dbReference type="Google" id="ProtNLM"/>
    </source>
</evidence>
<name>A0A6A5DT60_PERFL</name>
<sequence>MRCPSPPQSPVQKQSKQAQKKISEIDRKLRAVNYLLSPEPQDRSSRSSRSSRRCNDDVLIVSSNDDSVLNLNDDDVVIVSSDSGLQDSPYSSLVREIPLKIRCRTDVHKIQSTPLSEVVTQLSVILSVPPPRLLLLREDVELPTHATVGELGLGIADIIECVVMAPSPERCDGTISRGGETQRDDSRMMM</sequence>
<evidence type="ECO:0000313" key="5">
    <source>
        <dbReference type="Proteomes" id="UP000465112"/>
    </source>
</evidence>
<organism evidence="4 5">
    <name type="scientific">Perca fluviatilis</name>
    <name type="common">European perch</name>
    <dbReference type="NCBI Taxonomy" id="8168"/>
    <lineage>
        <taxon>Eukaryota</taxon>
        <taxon>Metazoa</taxon>
        <taxon>Chordata</taxon>
        <taxon>Craniata</taxon>
        <taxon>Vertebrata</taxon>
        <taxon>Euteleostomi</taxon>
        <taxon>Actinopterygii</taxon>
        <taxon>Neopterygii</taxon>
        <taxon>Teleostei</taxon>
        <taxon>Neoteleostei</taxon>
        <taxon>Acanthomorphata</taxon>
        <taxon>Eupercaria</taxon>
        <taxon>Perciformes</taxon>
        <taxon>Percoidei</taxon>
        <taxon>Percidae</taxon>
        <taxon>Percinae</taxon>
        <taxon>Perca</taxon>
    </lineage>
</organism>
<reference evidence="4 5" key="1">
    <citation type="submission" date="2019-06" db="EMBL/GenBank/DDBJ databases">
        <title>A chromosome-scale genome assembly of the European perch, Perca fluviatilis.</title>
        <authorList>
            <person name="Roques C."/>
            <person name="Zahm M."/>
            <person name="Cabau C."/>
            <person name="Klopp C."/>
            <person name="Bouchez O."/>
            <person name="Donnadieu C."/>
            <person name="Kuhl H."/>
            <person name="Gislard M."/>
            <person name="Guendouz S."/>
            <person name="Journot L."/>
            <person name="Haffray P."/>
            <person name="Bestin A."/>
            <person name="Morvezen R."/>
            <person name="Feron R."/>
            <person name="Wen M."/>
            <person name="Jouanno E."/>
            <person name="Herpin A."/>
            <person name="Schartl M."/>
            <person name="Postlethwait J."/>
            <person name="Schaerlinger B."/>
            <person name="Chardard D."/>
            <person name="Lecocq T."/>
            <person name="Poncet C."/>
            <person name="Jaffrelo L."/>
            <person name="Lampietro C."/>
            <person name="Guiguen Y."/>
        </authorList>
    </citation>
    <scope>NUCLEOTIDE SEQUENCE [LARGE SCALE GENOMIC DNA]</scope>
    <source>
        <tissue evidence="4">Blood</tissue>
    </source>
</reference>
<evidence type="ECO:0000256" key="2">
    <source>
        <dbReference type="ARBA" id="ARBA00023242"/>
    </source>
</evidence>
<evidence type="ECO:0000256" key="3">
    <source>
        <dbReference type="SAM" id="MobiDB-lite"/>
    </source>
</evidence>
<feature type="region of interest" description="Disordered" evidence="3">
    <location>
        <begin position="33"/>
        <end position="53"/>
    </location>
</feature>
<dbReference type="PANTHER" id="PTHR47187:SF1">
    <property type="entry name" value="NFATC2-INTERACTING PROTEIN"/>
    <property type="match status" value="1"/>
</dbReference>
<proteinExistence type="predicted"/>
<gene>
    <name evidence="4" type="ORF">PFLUV_G00278450</name>
</gene>
<keyword evidence="5" id="KW-1185">Reference proteome</keyword>
<feature type="region of interest" description="Disordered" evidence="3">
    <location>
        <begin position="1"/>
        <end position="21"/>
    </location>
</feature>
<comment type="subcellular location">
    <subcellularLocation>
        <location evidence="1">Nucleus</location>
    </subcellularLocation>
</comment>
<evidence type="ECO:0000313" key="4">
    <source>
        <dbReference type="EMBL" id="KAF1371426.1"/>
    </source>
</evidence>
<dbReference type="AlphaFoldDB" id="A0A6A5DT60"/>
<dbReference type="GO" id="GO:0005634">
    <property type="term" value="C:nucleus"/>
    <property type="evidence" value="ECO:0007669"/>
    <property type="project" value="UniProtKB-SubCell"/>
</dbReference>
<evidence type="ECO:0000256" key="1">
    <source>
        <dbReference type="ARBA" id="ARBA00004123"/>
    </source>
</evidence>
<dbReference type="PANTHER" id="PTHR47187">
    <property type="entry name" value="NFATC2-INTERACTING PROTEIN"/>
    <property type="match status" value="1"/>
</dbReference>
<protein>
    <recommendedName>
        <fullName evidence="6">Ubiquitin-like domain-containing protein</fullName>
    </recommendedName>
</protein>
<accession>A0A6A5DT60</accession>
<dbReference type="Gene3D" id="3.10.20.90">
    <property type="entry name" value="Phosphatidylinositol 3-kinase Catalytic Subunit, Chain A, domain 1"/>
    <property type="match status" value="1"/>
</dbReference>
<dbReference type="GO" id="GO:0045944">
    <property type="term" value="P:positive regulation of transcription by RNA polymerase II"/>
    <property type="evidence" value="ECO:0007669"/>
    <property type="project" value="TreeGrafter"/>
</dbReference>
<dbReference type="InterPro" id="IPR052324">
    <property type="entry name" value="NFATC2-Int_DNA_Repair"/>
</dbReference>
<dbReference type="EMBL" id="VHII01000134">
    <property type="protein sequence ID" value="KAF1371426.1"/>
    <property type="molecule type" value="Genomic_DNA"/>
</dbReference>
<keyword evidence="2" id="KW-0539">Nucleus</keyword>
<comment type="caution">
    <text evidence="4">The sequence shown here is derived from an EMBL/GenBank/DDBJ whole genome shotgun (WGS) entry which is preliminary data.</text>
</comment>
<dbReference type="Proteomes" id="UP000465112">
    <property type="component" value="Unassembled WGS sequence"/>
</dbReference>